<keyword evidence="5" id="KW-0813">Transport</keyword>
<proteinExistence type="inferred from homology"/>
<evidence type="ECO:0000256" key="14">
    <source>
        <dbReference type="SAM" id="Phobius"/>
    </source>
</evidence>
<keyword evidence="11 14" id="KW-0472">Membrane</keyword>
<dbReference type="PROSITE" id="PS00667">
    <property type="entry name" value="COMPLEX1_ND1_1"/>
    <property type="match status" value="1"/>
</dbReference>
<geneLocation type="mitochondrion" evidence="15"/>
<dbReference type="PANTHER" id="PTHR11432">
    <property type="entry name" value="NADH DEHYDROGENASE SUBUNIT 1"/>
    <property type="match status" value="1"/>
</dbReference>
<evidence type="ECO:0000256" key="7">
    <source>
        <dbReference type="ARBA" id="ARBA00022792"/>
    </source>
</evidence>
<comment type="similarity">
    <text evidence="3 12">Belongs to the complex I subunit 1 family.</text>
</comment>
<accession>A0A6M8AX29</accession>
<gene>
    <name evidence="15" type="primary">nad1</name>
</gene>
<keyword evidence="10 13" id="KW-0496">Mitochondrion</keyword>
<evidence type="ECO:0000256" key="6">
    <source>
        <dbReference type="ARBA" id="ARBA00022692"/>
    </source>
</evidence>
<feature type="transmembrane region" description="Helical" evidence="14">
    <location>
        <begin position="177"/>
        <end position="195"/>
    </location>
</feature>
<evidence type="ECO:0000256" key="1">
    <source>
        <dbReference type="ARBA" id="ARBA00003257"/>
    </source>
</evidence>
<comment type="function">
    <text evidence="1">Core subunit of the mitochondrial membrane respiratory chain NADH dehydrogenase (Complex I) that is believed to belong to the minimal assembly required for catalysis. Complex I functions in the transfer of electrons from NADH to the respiratory chain. The immediate electron acceptor for the enzyme is believed to be ubiquinone.</text>
</comment>
<evidence type="ECO:0000256" key="8">
    <source>
        <dbReference type="ARBA" id="ARBA00022989"/>
    </source>
</evidence>
<feature type="transmembrane region" description="Helical" evidence="14">
    <location>
        <begin position="76"/>
        <end position="95"/>
    </location>
</feature>
<keyword evidence="7" id="KW-0999">Mitochondrion inner membrane</keyword>
<reference evidence="15" key="1">
    <citation type="journal article" date="2019" name="Mitochondrial DNA Part B Resour">
        <title>The mitochondrial genome of Suillia sp. (Diptera: Heleomyzidae).</title>
        <authorList>
            <person name="He D."/>
            <person name="Liu Y."/>
            <person name="Wang L."/>
            <person name="Li X."/>
            <person name="Yang D."/>
            <person name="Lin C."/>
        </authorList>
    </citation>
    <scope>NUCLEOTIDE SEQUENCE</scope>
</reference>
<feature type="transmembrane region" description="Helical" evidence="14">
    <location>
        <begin position="6"/>
        <end position="27"/>
    </location>
</feature>
<dbReference type="GO" id="GO:0005743">
    <property type="term" value="C:mitochondrial inner membrane"/>
    <property type="evidence" value="ECO:0007669"/>
    <property type="project" value="UniProtKB-SubCell"/>
</dbReference>
<keyword evidence="9 13" id="KW-0830">Ubiquinone</keyword>
<keyword evidence="6 12" id="KW-0812">Transmembrane</keyword>
<dbReference type="EC" id="7.1.1.2" evidence="13"/>
<evidence type="ECO:0000256" key="4">
    <source>
        <dbReference type="ARBA" id="ARBA00021009"/>
    </source>
</evidence>
<evidence type="ECO:0000256" key="10">
    <source>
        <dbReference type="ARBA" id="ARBA00023128"/>
    </source>
</evidence>
<protein>
    <recommendedName>
        <fullName evidence="4 13">NADH-ubiquinone oxidoreductase chain 1</fullName>
        <ecNumber evidence="13">7.1.1.2</ecNumber>
    </recommendedName>
</protein>
<feature type="transmembrane region" description="Helical" evidence="14">
    <location>
        <begin position="107"/>
        <end position="127"/>
    </location>
</feature>
<dbReference type="PANTHER" id="PTHR11432:SF3">
    <property type="entry name" value="NADH-UBIQUINONE OXIDOREDUCTASE CHAIN 1"/>
    <property type="match status" value="1"/>
</dbReference>
<feature type="transmembrane region" description="Helical" evidence="14">
    <location>
        <begin position="147"/>
        <end position="165"/>
    </location>
</feature>
<dbReference type="PROSITE" id="PS00668">
    <property type="entry name" value="COMPLEX1_ND1_2"/>
    <property type="match status" value="1"/>
</dbReference>
<comment type="subcellular location">
    <subcellularLocation>
        <location evidence="2 12">Mitochondrion inner membrane</location>
        <topology evidence="2 12">Multi-pass membrane protein</topology>
    </subcellularLocation>
</comment>
<feature type="transmembrane region" description="Helical" evidence="14">
    <location>
        <begin position="227"/>
        <end position="250"/>
    </location>
</feature>
<name>A0A6M8AX29_9MUSC</name>
<evidence type="ECO:0000313" key="15">
    <source>
        <dbReference type="EMBL" id="QKD74998.1"/>
    </source>
</evidence>
<keyword evidence="8 14" id="KW-1133">Transmembrane helix</keyword>
<dbReference type="InterPro" id="IPR018086">
    <property type="entry name" value="NADH_UbQ_OxRdtase_su1_CS"/>
</dbReference>
<evidence type="ECO:0000256" key="3">
    <source>
        <dbReference type="ARBA" id="ARBA00010535"/>
    </source>
</evidence>
<evidence type="ECO:0000256" key="12">
    <source>
        <dbReference type="RuleBase" id="RU000471"/>
    </source>
</evidence>
<evidence type="ECO:0000256" key="5">
    <source>
        <dbReference type="ARBA" id="ARBA00022448"/>
    </source>
</evidence>
<dbReference type="GO" id="GO:0009060">
    <property type="term" value="P:aerobic respiration"/>
    <property type="evidence" value="ECO:0007669"/>
    <property type="project" value="TreeGrafter"/>
</dbReference>
<dbReference type="Pfam" id="PF00146">
    <property type="entry name" value="NADHdh"/>
    <property type="match status" value="1"/>
</dbReference>
<dbReference type="InterPro" id="IPR001694">
    <property type="entry name" value="NADH_UbQ_OxRdtase_su1/FPO"/>
</dbReference>
<sequence length="342" mass="39774">MFFLELVMSLVGSLLLIICVLVSVAFLTLLERKVLGYIQIRKGPNKVGLMGIPQPFCDAIKLFTKEQTYPLLSNYISYYFSPIFSLFLSLLIWMCMPMFIKLFSFNLGLLFFLCCTSLGVYTVMIAGWSSNSNYALLGGLRAVAQTISYEVSLALILLSFIFLIGNYNILGFYNYQYYMWFLVILFPLSLVWFSVSLAETNRTPFDFAEGESELVSGFNVEYSSGGFALIFLAEYASILFMSMLFCVLFLGCDVFNLIFYLKLTFISFMFIWVRGTLPRFRYDKLMYLAWKSFLPFSLNFLQFFIGVKILLLFMMLWIWFSKVNSKLYFYLMFSKHMLFQAH</sequence>
<dbReference type="AlphaFoldDB" id="A0A6M8AX29"/>
<dbReference type="HAMAP" id="MF_01350">
    <property type="entry name" value="NDH1_NuoH"/>
    <property type="match status" value="1"/>
</dbReference>
<dbReference type="GO" id="GO:0008137">
    <property type="term" value="F:NADH dehydrogenase (ubiquinone) activity"/>
    <property type="evidence" value="ECO:0007669"/>
    <property type="project" value="UniProtKB-EC"/>
</dbReference>
<dbReference type="GO" id="GO:0003954">
    <property type="term" value="F:NADH dehydrogenase activity"/>
    <property type="evidence" value="ECO:0007669"/>
    <property type="project" value="TreeGrafter"/>
</dbReference>
<comment type="catalytic activity">
    <reaction evidence="13">
        <text>a ubiquinone + NADH + 5 H(+)(in) = a ubiquinol + NAD(+) + 4 H(+)(out)</text>
        <dbReference type="Rhea" id="RHEA:29091"/>
        <dbReference type="Rhea" id="RHEA-COMP:9565"/>
        <dbReference type="Rhea" id="RHEA-COMP:9566"/>
        <dbReference type="ChEBI" id="CHEBI:15378"/>
        <dbReference type="ChEBI" id="CHEBI:16389"/>
        <dbReference type="ChEBI" id="CHEBI:17976"/>
        <dbReference type="ChEBI" id="CHEBI:57540"/>
        <dbReference type="ChEBI" id="CHEBI:57945"/>
        <dbReference type="EC" id="7.1.1.2"/>
    </reaction>
</comment>
<organism evidence="15">
    <name type="scientific">Suillia sp. HeleYD1</name>
    <dbReference type="NCBI Taxonomy" id="2738767"/>
    <lineage>
        <taxon>Eukaryota</taxon>
        <taxon>Metazoa</taxon>
        <taxon>Ecdysozoa</taxon>
        <taxon>Arthropoda</taxon>
        <taxon>Hexapoda</taxon>
        <taxon>Insecta</taxon>
        <taxon>Pterygota</taxon>
        <taxon>Neoptera</taxon>
        <taxon>Endopterygota</taxon>
        <taxon>Diptera</taxon>
        <taxon>Brachycera</taxon>
        <taxon>Muscomorpha</taxon>
        <taxon>Sphaeroceroidea</taxon>
        <taxon>Heleomyzidae</taxon>
        <taxon>Heleomyzinae</taxon>
        <taxon>Suillia</taxon>
    </lineage>
</organism>
<feature type="transmembrane region" description="Helical" evidence="14">
    <location>
        <begin position="293"/>
        <end position="320"/>
    </location>
</feature>
<keyword evidence="12" id="KW-0520">NAD</keyword>
<feature type="transmembrane region" description="Helical" evidence="14">
    <location>
        <begin position="257"/>
        <end position="273"/>
    </location>
</feature>
<evidence type="ECO:0000256" key="13">
    <source>
        <dbReference type="RuleBase" id="RU000473"/>
    </source>
</evidence>
<evidence type="ECO:0000256" key="2">
    <source>
        <dbReference type="ARBA" id="ARBA00004448"/>
    </source>
</evidence>
<dbReference type="EMBL" id="MN026917">
    <property type="protein sequence ID" value="QKD74998.1"/>
    <property type="molecule type" value="Genomic_DNA"/>
</dbReference>
<evidence type="ECO:0000256" key="9">
    <source>
        <dbReference type="ARBA" id="ARBA00023075"/>
    </source>
</evidence>
<evidence type="ECO:0000256" key="11">
    <source>
        <dbReference type="ARBA" id="ARBA00023136"/>
    </source>
</evidence>